<evidence type="ECO:0000313" key="2">
    <source>
        <dbReference type="EMBL" id="SFZ73859.1"/>
    </source>
</evidence>
<name>A0A1K2HAS9_9NEIS</name>
<dbReference type="Proteomes" id="UP000186513">
    <property type="component" value="Unassembled WGS sequence"/>
</dbReference>
<keyword evidence="1" id="KW-1133">Transmembrane helix</keyword>
<keyword evidence="1" id="KW-0812">Transmembrane</keyword>
<accession>A0A1K2HAS9</accession>
<evidence type="ECO:0000313" key="3">
    <source>
        <dbReference type="Proteomes" id="UP000186513"/>
    </source>
</evidence>
<gene>
    <name evidence="2" type="ORF">SAMN02745887_01008</name>
</gene>
<sequence length="106" mass="11086">MREHLGSLLRGLSYFCLLLAPLWSLWGNSSGANRGCANVACVGSGIGDGLVWLMIVGLLLAAAAGINALALLLIPTPANRGRKIELALFCLPILLCLTVLAAFIAR</sequence>
<reference evidence="2 3" key="1">
    <citation type="submission" date="2016-11" db="EMBL/GenBank/DDBJ databases">
        <authorList>
            <person name="Jaros S."/>
            <person name="Januszkiewicz K."/>
            <person name="Wedrychowicz H."/>
        </authorList>
    </citation>
    <scope>NUCLEOTIDE SEQUENCE [LARGE SCALE GENOMIC DNA]</scope>
    <source>
        <strain evidence="2 3">DSM 18899</strain>
    </source>
</reference>
<proteinExistence type="predicted"/>
<evidence type="ECO:0008006" key="4">
    <source>
        <dbReference type="Google" id="ProtNLM"/>
    </source>
</evidence>
<protein>
    <recommendedName>
        <fullName evidence="4">Transmembrane protein</fullName>
    </recommendedName>
</protein>
<dbReference type="STRING" id="1121279.SAMN02745887_01008"/>
<evidence type="ECO:0000256" key="1">
    <source>
        <dbReference type="SAM" id="Phobius"/>
    </source>
</evidence>
<organism evidence="2 3">
    <name type="scientific">Chitinimonas taiwanensis DSM 18899</name>
    <dbReference type="NCBI Taxonomy" id="1121279"/>
    <lineage>
        <taxon>Bacteria</taxon>
        <taxon>Pseudomonadati</taxon>
        <taxon>Pseudomonadota</taxon>
        <taxon>Betaproteobacteria</taxon>
        <taxon>Neisseriales</taxon>
        <taxon>Chitinibacteraceae</taxon>
        <taxon>Chitinimonas</taxon>
    </lineage>
</organism>
<feature type="transmembrane region" description="Helical" evidence="1">
    <location>
        <begin position="50"/>
        <end position="74"/>
    </location>
</feature>
<keyword evidence="1" id="KW-0472">Membrane</keyword>
<dbReference type="EMBL" id="FPKR01000003">
    <property type="protein sequence ID" value="SFZ73859.1"/>
    <property type="molecule type" value="Genomic_DNA"/>
</dbReference>
<dbReference type="AlphaFoldDB" id="A0A1K2HAS9"/>
<feature type="transmembrane region" description="Helical" evidence="1">
    <location>
        <begin position="86"/>
        <end position="105"/>
    </location>
</feature>
<keyword evidence="3" id="KW-1185">Reference proteome</keyword>
<dbReference type="RefSeq" id="WP_139256046.1">
    <property type="nucleotide sequence ID" value="NZ_FPKR01000003.1"/>
</dbReference>